<keyword evidence="4" id="KW-1185">Reference proteome</keyword>
<name>A0ABS9L8N2_9MICC</name>
<dbReference type="Gene3D" id="3.40.350.10">
    <property type="entry name" value="Creatinase/prolidase N-terminal domain"/>
    <property type="match status" value="1"/>
</dbReference>
<dbReference type="RefSeq" id="WP_237821916.1">
    <property type="nucleotide sequence ID" value="NZ_JAKLTQ010000010.1"/>
</dbReference>
<evidence type="ECO:0000259" key="1">
    <source>
        <dbReference type="Pfam" id="PF00557"/>
    </source>
</evidence>
<reference evidence="3" key="1">
    <citation type="submission" date="2022-01" db="EMBL/GenBank/DDBJ databases">
        <authorList>
            <person name="Jo J.-H."/>
            <person name="Im W.-T."/>
        </authorList>
    </citation>
    <scope>NUCLEOTIDE SEQUENCE</scope>
    <source>
        <strain evidence="3">I2-34</strain>
    </source>
</reference>
<feature type="domain" description="Peptidase M24" evidence="1">
    <location>
        <begin position="163"/>
        <end position="360"/>
    </location>
</feature>
<proteinExistence type="predicted"/>
<dbReference type="InterPro" id="IPR036005">
    <property type="entry name" value="Creatinase/aminopeptidase-like"/>
</dbReference>
<organism evidence="3 4">
    <name type="scientific">Arthrobacter hankyongi</name>
    <dbReference type="NCBI Taxonomy" id="2904801"/>
    <lineage>
        <taxon>Bacteria</taxon>
        <taxon>Bacillati</taxon>
        <taxon>Actinomycetota</taxon>
        <taxon>Actinomycetes</taxon>
        <taxon>Micrococcales</taxon>
        <taxon>Micrococcaceae</taxon>
        <taxon>Arthrobacter</taxon>
    </lineage>
</organism>
<dbReference type="InterPro" id="IPR000994">
    <property type="entry name" value="Pept_M24"/>
</dbReference>
<comment type="caution">
    <text evidence="3">The sequence shown here is derived from an EMBL/GenBank/DDBJ whole genome shotgun (WGS) entry which is preliminary data.</text>
</comment>
<dbReference type="PANTHER" id="PTHR46112:SF2">
    <property type="entry name" value="XAA-PRO AMINOPEPTIDASE P-RELATED"/>
    <property type="match status" value="1"/>
</dbReference>
<evidence type="ECO:0000313" key="3">
    <source>
        <dbReference type="EMBL" id="MCG2623022.1"/>
    </source>
</evidence>
<accession>A0ABS9L8N2</accession>
<dbReference type="SUPFAM" id="SSF55920">
    <property type="entry name" value="Creatinase/aminopeptidase"/>
    <property type="match status" value="1"/>
</dbReference>
<dbReference type="PANTHER" id="PTHR46112">
    <property type="entry name" value="AMINOPEPTIDASE"/>
    <property type="match status" value="1"/>
</dbReference>
<evidence type="ECO:0000259" key="2">
    <source>
        <dbReference type="Pfam" id="PF01321"/>
    </source>
</evidence>
<dbReference type="Proteomes" id="UP001165368">
    <property type="component" value="Unassembled WGS sequence"/>
</dbReference>
<dbReference type="InterPro" id="IPR029149">
    <property type="entry name" value="Creatin/AminoP/Spt16_N"/>
</dbReference>
<dbReference type="InterPro" id="IPR000587">
    <property type="entry name" value="Creatinase_N"/>
</dbReference>
<dbReference type="Pfam" id="PF01321">
    <property type="entry name" value="Creatinase_N"/>
    <property type="match status" value="1"/>
</dbReference>
<protein>
    <submittedName>
        <fullName evidence="3">Xaa-Pro peptidase family protein</fullName>
    </submittedName>
</protein>
<dbReference type="SUPFAM" id="SSF53092">
    <property type="entry name" value="Creatinase/prolidase N-terminal domain"/>
    <property type="match status" value="1"/>
</dbReference>
<dbReference type="Pfam" id="PF00557">
    <property type="entry name" value="Peptidase_M24"/>
    <property type="match status" value="1"/>
</dbReference>
<dbReference type="InterPro" id="IPR050659">
    <property type="entry name" value="Peptidase_M24B"/>
</dbReference>
<dbReference type="Gene3D" id="3.90.230.10">
    <property type="entry name" value="Creatinase/methionine aminopeptidase superfamily"/>
    <property type="match status" value="1"/>
</dbReference>
<dbReference type="EMBL" id="JAKLTQ010000010">
    <property type="protein sequence ID" value="MCG2623022.1"/>
    <property type="molecule type" value="Genomic_DNA"/>
</dbReference>
<sequence>MYEAITAVSELAGRRDRFRERMLRAGFDAAIISSPLSIHYLTGVDLGGFLSPQALIFCAEKEPVLVVREIEMTWQEHWAQRSWCKAWSSYRDDQDAHLIIGETAKRLIGTGVRRLGLELNRPTMSYDTVQKLLSAIRPEAFDSITETIEGMRRIKSATEIGFMKEAGKIAASGVYAQADAVRNGATDTQAVSAAFAAMLEAGASLLADPPSLPVGPGSARAHSHWDGKQPADGDVVTFFMAGSYGRYQCPVERTFVYGQDRGRSQGVIDAVVEVQSEILGFLKPGVVSSEADHFAKKLYEARGLEQYRVCRLGYSIGIAYPPGWWENEIAQIRPGSDLVLEPGMTFHIVPCLCVPDVGFVNRSMAVAITGDGCEPLIDLPIDKQVL</sequence>
<gene>
    <name evidence="3" type="ORF">LVY72_14055</name>
</gene>
<evidence type="ECO:0000313" key="4">
    <source>
        <dbReference type="Proteomes" id="UP001165368"/>
    </source>
</evidence>
<dbReference type="CDD" id="cd01066">
    <property type="entry name" value="APP_MetAP"/>
    <property type="match status" value="1"/>
</dbReference>
<feature type="domain" description="Creatinase N-terminal" evidence="2">
    <location>
        <begin position="14"/>
        <end position="154"/>
    </location>
</feature>